<organism evidence="4 5">
    <name type="scientific">Folsomia candida</name>
    <name type="common">Springtail</name>
    <dbReference type="NCBI Taxonomy" id="158441"/>
    <lineage>
        <taxon>Eukaryota</taxon>
        <taxon>Metazoa</taxon>
        <taxon>Ecdysozoa</taxon>
        <taxon>Arthropoda</taxon>
        <taxon>Hexapoda</taxon>
        <taxon>Collembola</taxon>
        <taxon>Entomobryomorpha</taxon>
        <taxon>Isotomoidea</taxon>
        <taxon>Isotomidae</taxon>
        <taxon>Proisotominae</taxon>
        <taxon>Folsomia</taxon>
    </lineage>
</organism>
<feature type="compositionally biased region" description="Basic and acidic residues" evidence="2">
    <location>
        <begin position="26"/>
        <end position="43"/>
    </location>
</feature>
<proteinExistence type="predicted"/>
<comment type="caution">
    <text evidence="4">The sequence shown here is derived from an EMBL/GenBank/DDBJ whole genome shotgun (WGS) entry which is preliminary data.</text>
</comment>
<dbReference type="EMBL" id="LNIX01000028">
    <property type="protein sequence ID" value="OXA41803.1"/>
    <property type="molecule type" value="Genomic_DNA"/>
</dbReference>
<dbReference type="PROSITE" id="PS50157">
    <property type="entry name" value="ZINC_FINGER_C2H2_2"/>
    <property type="match status" value="1"/>
</dbReference>
<dbReference type="SMART" id="SM00355">
    <property type="entry name" value="ZnF_C2H2"/>
    <property type="match status" value="2"/>
</dbReference>
<keyword evidence="1" id="KW-0479">Metal-binding</keyword>
<reference evidence="4 5" key="1">
    <citation type="submission" date="2015-12" db="EMBL/GenBank/DDBJ databases">
        <title>The genome of Folsomia candida.</title>
        <authorList>
            <person name="Faddeeva A."/>
            <person name="Derks M.F."/>
            <person name="Anvar Y."/>
            <person name="Smit S."/>
            <person name="Van Straalen N."/>
            <person name="Roelofs D."/>
        </authorList>
    </citation>
    <scope>NUCLEOTIDE SEQUENCE [LARGE SCALE GENOMIC DNA]</scope>
    <source>
        <strain evidence="4 5">VU population</strain>
        <tissue evidence="4">Whole body</tissue>
    </source>
</reference>
<gene>
    <name evidence="4" type="ORF">Fcan01_23347</name>
</gene>
<protein>
    <submittedName>
        <fullName evidence="4">Zinc finger and BTB domain-containing protein 44</fullName>
    </submittedName>
</protein>
<dbReference type="PROSITE" id="PS00028">
    <property type="entry name" value="ZINC_FINGER_C2H2_1"/>
    <property type="match status" value="2"/>
</dbReference>
<evidence type="ECO:0000313" key="5">
    <source>
        <dbReference type="Proteomes" id="UP000198287"/>
    </source>
</evidence>
<dbReference type="InterPro" id="IPR013087">
    <property type="entry name" value="Znf_C2H2_type"/>
</dbReference>
<dbReference type="Gene3D" id="3.30.160.60">
    <property type="entry name" value="Classic Zinc Finger"/>
    <property type="match status" value="1"/>
</dbReference>
<keyword evidence="1" id="KW-0862">Zinc</keyword>
<sequence>MSKKINTILSHNKRLSNENDESSEMEDAKKLRSANDDATKPERPPLMPVTHIHGRLSRRYYKRADGRDWDDVPTFSGNTSIGGAGGGAENYVTTASNEMSIPEDPQNPAVTSDTPADVDNDHEWEDYDVSLDNETEEPSELDVDDIVHDMTLNEWKVVEATQIIKRFVEKISSRVTTKQKNVSHGVVKKELNKILEVFSATEIENKMPLEDYIENIPTPANTELDGAVVKLERRFELRNNKSTSVQCPKTGCNKKFDKLYNAKRHYITIHLRLKLWRCIKCLKTFTRYKNLAHHVKSVHLDIVRTCGVCQTTGSEWTIQKHDMWGHYCPTGENVLFSPTEGKIEYRLFIIDYVTVGYGYTWNVFKVNWVNEMNEPVKLSVGISRFLDLEKVMNEFLRTLLHAMANPEKYARWVSSCGSARKLIRAGLRLDCSSATSLGIPSVSKSVATQAKGVARQHYGASFIIATHESKLYLINEMPNIEEQLDSFLEELPPDNKKFVLDSRRKN</sequence>
<evidence type="ECO:0000256" key="2">
    <source>
        <dbReference type="SAM" id="MobiDB-lite"/>
    </source>
</evidence>
<evidence type="ECO:0000313" key="4">
    <source>
        <dbReference type="EMBL" id="OXA41803.1"/>
    </source>
</evidence>
<dbReference type="Proteomes" id="UP000198287">
    <property type="component" value="Unassembled WGS sequence"/>
</dbReference>
<feature type="region of interest" description="Disordered" evidence="2">
    <location>
        <begin position="1"/>
        <end position="49"/>
    </location>
</feature>
<name>A0A226D9I1_FOLCA</name>
<accession>A0A226D9I1</accession>
<keyword evidence="5" id="KW-1185">Reference proteome</keyword>
<dbReference type="OrthoDB" id="654211at2759"/>
<evidence type="ECO:0000256" key="1">
    <source>
        <dbReference type="PROSITE-ProRule" id="PRU00042"/>
    </source>
</evidence>
<feature type="region of interest" description="Disordered" evidence="2">
    <location>
        <begin position="98"/>
        <end position="121"/>
    </location>
</feature>
<keyword evidence="1" id="KW-0863">Zinc-finger</keyword>
<dbReference type="GO" id="GO:0008270">
    <property type="term" value="F:zinc ion binding"/>
    <property type="evidence" value="ECO:0007669"/>
    <property type="project" value="UniProtKB-KW"/>
</dbReference>
<feature type="domain" description="C2H2-type" evidence="3">
    <location>
        <begin position="276"/>
        <end position="299"/>
    </location>
</feature>
<feature type="compositionally biased region" description="Polar residues" evidence="2">
    <location>
        <begin position="1"/>
        <end position="10"/>
    </location>
</feature>
<evidence type="ECO:0000259" key="3">
    <source>
        <dbReference type="PROSITE" id="PS50157"/>
    </source>
</evidence>
<dbReference type="AlphaFoldDB" id="A0A226D9I1"/>